<evidence type="ECO:0000313" key="2">
    <source>
        <dbReference type="EMBL" id="TCS88850.1"/>
    </source>
</evidence>
<keyword evidence="3" id="KW-1185">Reference proteome</keyword>
<dbReference type="Proteomes" id="UP000295807">
    <property type="component" value="Unassembled WGS sequence"/>
</dbReference>
<dbReference type="RefSeq" id="WP_132127971.1">
    <property type="nucleotide sequence ID" value="NZ_CP042432.1"/>
</dbReference>
<gene>
    <name evidence="1" type="primary">anmK</name>
    <name evidence="2" type="ORF">EDD80_10240</name>
</gene>
<comment type="catalytic activity">
    <reaction evidence="1">
        <text>1,6-anhydro-N-acetyl-beta-muramate + ATP + H2O = N-acetyl-D-muramate 6-phosphate + ADP + H(+)</text>
        <dbReference type="Rhea" id="RHEA:24952"/>
        <dbReference type="ChEBI" id="CHEBI:15377"/>
        <dbReference type="ChEBI" id="CHEBI:15378"/>
        <dbReference type="ChEBI" id="CHEBI:30616"/>
        <dbReference type="ChEBI" id="CHEBI:58690"/>
        <dbReference type="ChEBI" id="CHEBI:58722"/>
        <dbReference type="ChEBI" id="CHEBI:456216"/>
        <dbReference type="EC" id="2.7.1.170"/>
    </reaction>
</comment>
<evidence type="ECO:0000256" key="1">
    <source>
        <dbReference type="HAMAP-Rule" id="MF_01270"/>
    </source>
</evidence>
<keyword evidence="1" id="KW-0547">Nucleotide-binding</keyword>
<protein>
    <recommendedName>
        <fullName evidence="1">Anhydro-N-acetylmuramic acid kinase</fullName>
        <ecNumber evidence="1">2.7.1.170</ecNumber>
    </recommendedName>
    <alternativeName>
        <fullName evidence="1">AnhMurNAc kinase</fullName>
    </alternativeName>
</protein>
<dbReference type="GO" id="GO:0009254">
    <property type="term" value="P:peptidoglycan turnover"/>
    <property type="evidence" value="ECO:0007669"/>
    <property type="project" value="UniProtKB-UniRule"/>
</dbReference>
<dbReference type="HAMAP" id="MF_01270">
    <property type="entry name" value="AnhMurNAc_kinase"/>
    <property type="match status" value="1"/>
</dbReference>
<dbReference type="GO" id="GO:0005524">
    <property type="term" value="F:ATP binding"/>
    <property type="evidence" value="ECO:0007669"/>
    <property type="project" value="UniProtKB-UniRule"/>
</dbReference>
<sequence length="399" mass="43226">MNQQIQRLFEIASKKERLIIGLMSGTSLDGLDVALCHFQGHGRRTRARLEKFDTIPYDDEIKEEIRSVFARTEVDFQQLCLLHAWLGKLHGSMVLELLENWNISPASVDLVASHGQTVFHAPVWMHNKPKFGNATLQIGDTDHLAVRTGIISVGDFRQKHVAAGGEGAPLAAYGDYLLYSSAHENRVLLNIGGIANYTFLPAGGNVKTMFATDVGPGNTLIDAAVQKFFGRPFDPDGSIARSGEVNETLISALQSHPFFKIPLPKTTGPELFNLSFLDKKLEETGIKTLSPAGLVASLTAFAAACIVQEMKLLLEKYRPLTIYLSGGGMHNPFLTGMIIDALPDCKFDTTQSLGINPDAKEAVLFAALANETVAGNGATFKGNTSGLPAISMGKISFPR</sequence>
<keyword evidence="1" id="KW-0067">ATP-binding</keyword>
<organism evidence="2 3">
    <name type="scientific">Anseongella ginsenosidimutans</name>
    <dbReference type="NCBI Taxonomy" id="496056"/>
    <lineage>
        <taxon>Bacteria</taxon>
        <taxon>Pseudomonadati</taxon>
        <taxon>Bacteroidota</taxon>
        <taxon>Sphingobacteriia</taxon>
        <taxon>Sphingobacteriales</taxon>
        <taxon>Sphingobacteriaceae</taxon>
        <taxon>Anseongella</taxon>
    </lineage>
</organism>
<keyword evidence="1" id="KW-0808">Transferase</keyword>
<dbReference type="EC" id="2.7.1.170" evidence="1"/>
<dbReference type="GO" id="GO:0097175">
    <property type="term" value="P:1,6-anhydro-N-acetyl-beta-muramic acid catabolic process"/>
    <property type="evidence" value="ECO:0007669"/>
    <property type="project" value="UniProtKB-UniRule"/>
</dbReference>
<dbReference type="GO" id="GO:0016773">
    <property type="term" value="F:phosphotransferase activity, alcohol group as acceptor"/>
    <property type="evidence" value="ECO:0007669"/>
    <property type="project" value="UniProtKB-UniRule"/>
</dbReference>
<dbReference type="PANTHER" id="PTHR30605">
    <property type="entry name" value="ANHYDRO-N-ACETYLMURAMIC ACID KINASE"/>
    <property type="match status" value="1"/>
</dbReference>
<comment type="pathway">
    <text evidence="1">Cell wall biogenesis; peptidoglycan recycling.</text>
</comment>
<proteinExistence type="inferred from homology"/>
<accession>A0A4R3KWK5</accession>
<dbReference type="UniPathway" id="UPA00343"/>
<evidence type="ECO:0000313" key="3">
    <source>
        <dbReference type="Proteomes" id="UP000295807"/>
    </source>
</evidence>
<dbReference type="Pfam" id="PF03702">
    <property type="entry name" value="AnmK"/>
    <property type="match status" value="1"/>
</dbReference>
<reference evidence="2 3" key="1">
    <citation type="submission" date="2019-03" db="EMBL/GenBank/DDBJ databases">
        <title>Genomic Encyclopedia of Type Strains, Phase IV (KMG-IV): sequencing the most valuable type-strain genomes for metagenomic binning, comparative biology and taxonomic classification.</title>
        <authorList>
            <person name="Goeker M."/>
        </authorList>
    </citation>
    <scope>NUCLEOTIDE SEQUENCE [LARGE SCALE GENOMIC DNA]</scope>
    <source>
        <strain evidence="2 3">DSM 21100</strain>
    </source>
</reference>
<dbReference type="InterPro" id="IPR005338">
    <property type="entry name" value="Anhydro_N_Ac-Mur_kinase"/>
</dbReference>
<dbReference type="GO" id="GO:0016301">
    <property type="term" value="F:kinase activity"/>
    <property type="evidence" value="ECO:0007669"/>
    <property type="project" value="UniProtKB-KW"/>
</dbReference>
<keyword evidence="1" id="KW-0119">Carbohydrate metabolism</keyword>
<dbReference type="UniPathway" id="UPA00544"/>
<dbReference type="GO" id="GO:0006040">
    <property type="term" value="P:amino sugar metabolic process"/>
    <property type="evidence" value="ECO:0007669"/>
    <property type="project" value="InterPro"/>
</dbReference>
<comment type="similarity">
    <text evidence="1">Belongs to the anhydro-N-acetylmuramic acid kinase family.</text>
</comment>
<name>A0A4R3KWK5_9SPHI</name>
<dbReference type="CDD" id="cd24050">
    <property type="entry name" value="ASKHA_NBD_ANMK"/>
    <property type="match status" value="1"/>
</dbReference>
<comment type="function">
    <text evidence="1">Catalyzes the specific phosphorylation of 1,6-anhydro-N-acetylmuramic acid (anhMurNAc) with the simultaneous cleavage of the 1,6-anhydro ring, generating MurNAc-6-P. Is required for the utilization of anhMurNAc either imported from the medium or derived from its own cell wall murein, and thus plays a role in cell wall recycling.</text>
</comment>
<dbReference type="OrthoDB" id="9763949at2"/>
<dbReference type="EMBL" id="SMAD01000002">
    <property type="protein sequence ID" value="TCS88850.1"/>
    <property type="molecule type" value="Genomic_DNA"/>
</dbReference>
<dbReference type="InterPro" id="IPR043129">
    <property type="entry name" value="ATPase_NBD"/>
</dbReference>
<keyword evidence="1 2" id="KW-0418">Kinase</keyword>
<comment type="pathway">
    <text evidence="1">Amino-sugar metabolism; 1,6-anhydro-N-acetylmuramate degradation.</text>
</comment>
<feature type="binding site" evidence="1">
    <location>
        <begin position="25"/>
        <end position="32"/>
    </location>
    <ligand>
        <name>ATP</name>
        <dbReference type="ChEBI" id="CHEBI:30616"/>
    </ligand>
</feature>
<dbReference type="PANTHER" id="PTHR30605:SF0">
    <property type="entry name" value="ANHYDRO-N-ACETYLMURAMIC ACID KINASE"/>
    <property type="match status" value="1"/>
</dbReference>
<dbReference type="AlphaFoldDB" id="A0A4R3KWK5"/>
<comment type="caution">
    <text evidence="2">The sequence shown here is derived from an EMBL/GenBank/DDBJ whole genome shotgun (WGS) entry which is preliminary data.</text>
</comment>
<dbReference type="Gene3D" id="3.30.420.40">
    <property type="match status" value="2"/>
</dbReference>
<dbReference type="SUPFAM" id="SSF53067">
    <property type="entry name" value="Actin-like ATPase domain"/>
    <property type="match status" value="1"/>
</dbReference>